<name>A0ABN6Y6T6_9MICO</name>
<dbReference type="InterPro" id="IPR050312">
    <property type="entry name" value="IolE/XylAMocC-like"/>
</dbReference>
<dbReference type="Proteomes" id="UP001321486">
    <property type="component" value="Chromosome"/>
</dbReference>
<proteinExistence type="predicted"/>
<keyword evidence="3" id="KW-0413">Isomerase</keyword>
<dbReference type="PANTHER" id="PTHR12110:SF41">
    <property type="entry name" value="INOSOSE DEHYDRATASE"/>
    <property type="match status" value="1"/>
</dbReference>
<organism evidence="3 4">
    <name type="scientific">Frondihabitans sucicola</name>
    <dbReference type="NCBI Taxonomy" id="1268041"/>
    <lineage>
        <taxon>Bacteria</taxon>
        <taxon>Bacillati</taxon>
        <taxon>Actinomycetota</taxon>
        <taxon>Actinomycetes</taxon>
        <taxon>Micrococcales</taxon>
        <taxon>Microbacteriaceae</taxon>
        <taxon>Frondihabitans</taxon>
    </lineage>
</organism>
<reference evidence="4" key="1">
    <citation type="journal article" date="2019" name="Int. J. Syst. Evol. Microbiol.">
        <title>The Global Catalogue of Microorganisms (GCM) 10K type strain sequencing project: providing services to taxonomists for standard genome sequencing and annotation.</title>
        <authorList>
            <consortium name="The Broad Institute Genomics Platform"/>
            <consortium name="The Broad Institute Genome Sequencing Center for Infectious Disease"/>
            <person name="Wu L."/>
            <person name="Ma J."/>
        </authorList>
    </citation>
    <scope>NUCLEOTIDE SEQUENCE [LARGE SCALE GENOMIC DNA]</scope>
    <source>
        <strain evidence="4">NBRC 108728</strain>
    </source>
</reference>
<protein>
    <submittedName>
        <fullName evidence="3">Xylose isomerase</fullName>
    </submittedName>
</protein>
<sequence>MSTVPPSVQLYTVRSAIADDLPGTLARLAALGFTKVEPWGFVERVDEYAELLPASGLSAPSAHAGLVAAAAKDELDPIFAAAKRLGVSTIIDPHIDETRWITREDVESIARDLGSVADRAAEHDLSVGYHNHAFELENLIDGVPALEILAGALPAGVVLEVDTYWAEVGGVDAPELLARLGDRVQFLHVKDGPKTKNDKEQVAVGRGVLPIRDILRAAPQALPVIELDDHEGDIFTALEESLAFLEKIRA</sequence>
<dbReference type="SUPFAM" id="SSF51658">
    <property type="entry name" value="Xylose isomerase-like"/>
    <property type="match status" value="1"/>
</dbReference>
<dbReference type="PANTHER" id="PTHR12110">
    <property type="entry name" value="HYDROXYPYRUVATE ISOMERASE"/>
    <property type="match status" value="1"/>
</dbReference>
<evidence type="ECO:0000256" key="1">
    <source>
        <dbReference type="ARBA" id="ARBA00023277"/>
    </source>
</evidence>
<evidence type="ECO:0000313" key="4">
    <source>
        <dbReference type="Proteomes" id="UP001321486"/>
    </source>
</evidence>
<evidence type="ECO:0000259" key="2">
    <source>
        <dbReference type="Pfam" id="PF01261"/>
    </source>
</evidence>
<keyword evidence="4" id="KW-1185">Reference proteome</keyword>
<dbReference type="Gene3D" id="3.20.20.150">
    <property type="entry name" value="Divalent-metal-dependent TIM barrel enzymes"/>
    <property type="match status" value="1"/>
</dbReference>
<dbReference type="InterPro" id="IPR036237">
    <property type="entry name" value="Xyl_isomerase-like_sf"/>
</dbReference>
<evidence type="ECO:0000313" key="3">
    <source>
        <dbReference type="EMBL" id="BDZ51706.1"/>
    </source>
</evidence>
<dbReference type="InterPro" id="IPR013022">
    <property type="entry name" value="Xyl_isomerase-like_TIM-brl"/>
</dbReference>
<accession>A0ABN6Y6T6</accession>
<gene>
    <name evidence="3" type="ORF">GCM10025867_39470</name>
</gene>
<dbReference type="GO" id="GO:0016853">
    <property type="term" value="F:isomerase activity"/>
    <property type="evidence" value="ECO:0007669"/>
    <property type="project" value="UniProtKB-KW"/>
</dbReference>
<dbReference type="Pfam" id="PF01261">
    <property type="entry name" value="AP_endonuc_2"/>
    <property type="match status" value="1"/>
</dbReference>
<dbReference type="EMBL" id="AP027732">
    <property type="protein sequence ID" value="BDZ51706.1"/>
    <property type="molecule type" value="Genomic_DNA"/>
</dbReference>
<keyword evidence="1" id="KW-0119">Carbohydrate metabolism</keyword>
<dbReference type="RefSeq" id="WP_286344406.1">
    <property type="nucleotide sequence ID" value="NZ_AP027732.1"/>
</dbReference>
<feature type="domain" description="Xylose isomerase-like TIM barrel" evidence="2">
    <location>
        <begin position="26"/>
        <end position="218"/>
    </location>
</feature>